<keyword evidence="1" id="KW-0479">Metal-binding</keyword>
<reference evidence="6" key="3">
    <citation type="submission" date="2020-12" db="UniProtKB">
        <authorList>
            <consortium name="EnsemblPlants"/>
        </authorList>
    </citation>
    <scope>IDENTIFICATION</scope>
</reference>
<organism evidence="6 7">
    <name type="scientific">Physcomitrium patens</name>
    <name type="common">Spreading-leaved earth moss</name>
    <name type="synonym">Physcomitrella patens</name>
    <dbReference type="NCBI Taxonomy" id="3218"/>
    <lineage>
        <taxon>Eukaryota</taxon>
        <taxon>Viridiplantae</taxon>
        <taxon>Streptophyta</taxon>
        <taxon>Embryophyta</taxon>
        <taxon>Bryophyta</taxon>
        <taxon>Bryophytina</taxon>
        <taxon>Bryopsida</taxon>
        <taxon>Funariidae</taxon>
        <taxon>Funariales</taxon>
        <taxon>Funariaceae</taxon>
        <taxon>Physcomitrium</taxon>
    </lineage>
</organism>
<evidence type="ECO:0000256" key="3">
    <source>
        <dbReference type="ARBA" id="ARBA00022833"/>
    </source>
</evidence>
<dbReference type="Proteomes" id="UP000006727">
    <property type="component" value="Chromosome 19"/>
</dbReference>
<dbReference type="GO" id="GO:0003677">
    <property type="term" value="F:DNA binding"/>
    <property type="evidence" value="ECO:0007669"/>
    <property type="project" value="UniProtKB-KW"/>
</dbReference>
<evidence type="ECO:0000313" key="7">
    <source>
        <dbReference type="Proteomes" id="UP000006727"/>
    </source>
</evidence>
<evidence type="ECO:0000259" key="5">
    <source>
        <dbReference type="Pfam" id="PF25512"/>
    </source>
</evidence>
<name>A0A7I4BLV8_PHYPA</name>
<proteinExistence type="predicted"/>
<keyword evidence="3" id="KW-0862">Zinc</keyword>
<keyword evidence="4" id="KW-0238">DNA-binding</keyword>
<sequence>MGDYMPMSQDVQAQHAARRWTSFLPAAMHDAEAPRDDALCGVYQRSHSFWGSGLGLHAFNNFFWSPPRSSMSKGEFSGFPMANEESRIEAGSGEGSFYEEAGREQVRRCMRGRSHDWTEGAFAHPGEKARHCNPRWYEDSGTTCREFQKRELSERRCVRVWVHLSIEYWVHLAGYLDAAVQGWAELASSSVVFGAYVGAAAVDAYGSTGGTGSDDKRSEHKA</sequence>
<evidence type="ECO:0000256" key="4">
    <source>
        <dbReference type="ARBA" id="ARBA00023125"/>
    </source>
</evidence>
<dbReference type="GO" id="GO:0008270">
    <property type="term" value="F:zinc ion binding"/>
    <property type="evidence" value="ECO:0007669"/>
    <property type="project" value="UniProtKB-KW"/>
</dbReference>
<keyword evidence="7" id="KW-1185">Reference proteome</keyword>
<dbReference type="PANTHER" id="PTHR14493:SF90">
    <property type="entry name" value="ZINC FINGER CCCH DOMAIN-CONTAINING PROTEIN 2"/>
    <property type="match status" value="1"/>
</dbReference>
<protein>
    <recommendedName>
        <fullName evidence="5">AtC3H23-like CCCH zinc finger domain-containing protein</fullName>
    </recommendedName>
</protein>
<dbReference type="InterPro" id="IPR045234">
    <property type="entry name" value="Unkempt-like"/>
</dbReference>
<dbReference type="Pfam" id="PF25512">
    <property type="entry name" value="zf-CCCH_AtC3H23"/>
    <property type="match status" value="1"/>
</dbReference>
<dbReference type="EMBL" id="ABEU02000019">
    <property type="status" value="NOT_ANNOTATED_CDS"/>
    <property type="molecule type" value="Genomic_DNA"/>
</dbReference>
<dbReference type="InParanoid" id="A0A7I4BLV8"/>
<reference evidence="6 7" key="2">
    <citation type="journal article" date="2018" name="Plant J.">
        <title>The Physcomitrella patens chromosome-scale assembly reveals moss genome structure and evolution.</title>
        <authorList>
            <person name="Lang D."/>
            <person name="Ullrich K.K."/>
            <person name="Murat F."/>
            <person name="Fuchs J."/>
            <person name="Jenkins J."/>
            <person name="Haas F.B."/>
            <person name="Piednoel M."/>
            <person name="Gundlach H."/>
            <person name="Van Bel M."/>
            <person name="Meyberg R."/>
            <person name="Vives C."/>
            <person name="Morata J."/>
            <person name="Symeonidi A."/>
            <person name="Hiss M."/>
            <person name="Muchero W."/>
            <person name="Kamisugi Y."/>
            <person name="Saleh O."/>
            <person name="Blanc G."/>
            <person name="Decker E.L."/>
            <person name="van Gessel N."/>
            <person name="Grimwood J."/>
            <person name="Hayes R.D."/>
            <person name="Graham S.W."/>
            <person name="Gunter L.E."/>
            <person name="McDaniel S.F."/>
            <person name="Hoernstein S.N.W."/>
            <person name="Larsson A."/>
            <person name="Li F.W."/>
            <person name="Perroud P.F."/>
            <person name="Phillips J."/>
            <person name="Ranjan P."/>
            <person name="Rokshar D.S."/>
            <person name="Rothfels C.J."/>
            <person name="Schneider L."/>
            <person name="Shu S."/>
            <person name="Stevenson D.W."/>
            <person name="Thummler F."/>
            <person name="Tillich M."/>
            <person name="Villarreal Aguilar J.C."/>
            <person name="Widiez T."/>
            <person name="Wong G.K."/>
            <person name="Wymore A."/>
            <person name="Zhang Y."/>
            <person name="Zimmer A.D."/>
            <person name="Quatrano R.S."/>
            <person name="Mayer K.F.X."/>
            <person name="Goodstein D."/>
            <person name="Casacuberta J.M."/>
            <person name="Vandepoele K."/>
            <person name="Reski R."/>
            <person name="Cuming A.C."/>
            <person name="Tuskan G.A."/>
            <person name="Maumus F."/>
            <person name="Salse J."/>
            <person name="Schmutz J."/>
            <person name="Rensing S.A."/>
        </authorList>
    </citation>
    <scope>NUCLEOTIDE SEQUENCE [LARGE SCALE GENOMIC DNA]</scope>
    <source>
        <strain evidence="6 7">cv. Gransden 2004</strain>
    </source>
</reference>
<accession>A0A7I4BLV8</accession>
<dbReference type="InterPro" id="IPR057444">
    <property type="entry name" value="Znf-CCCH_AtC3H23-like"/>
</dbReference>
<evidence type="ECO:0000256" key="2">
    <source>
        <dbReference type="ARBA" id="ARBA00022771"/>
    </source>
</evidence>
<evidence type="ECO:0000313" key="6">
    <source>
        <dbReference type="EnsemblPlants" id="Pp3c19_40V3.2"/>
    </source>
</evidence>
<dbReference type="EnsemblPlants" id="Pp3c19_40V3.2">
    <property type="protein sequence ID" value="Pp3c19_40V3.2"/>
    <property type="gene ID" value="Pp3c19_40"/>
</dbReference>
<feature type="domain" description="AtC3H23-like CCCH zinc finger" evidence="5">
    <location>
        <begin position="103"/>
        <end position="131"/>
    </location>
</feature>
<dbReference type="AlphaFoldDB" id="A0A7I4BLV8"/>
<evidence type="ECO:0000256" key="1">
    <source>
        <dbReference type="ARBA" id="ARBA00022723"/>
    </source>
</evidence>
<dbReference type="PANTHER" id="PTHR14493">
    <property type="entry name" value="UNKEMPT FAMILY MEMBER"/>
    <property type="match status" value="1"/>
</dbReference>
<reference evidence="6 7" key="1">
    <citation type="journal article" date="2008" name="Science">
        <title>The Physcomitrella genome reveals evolutionary insights into the conquest of land by plants.</title>
        <authorList>
            <person name="Rensing S."/>
            <person name="Lang D."/>
            <person name="Zimmer A."/>
            <person name="Terry A."/>
            <person name="Salamov A."/>
            <person name="Shapiro H."/>
            <person name="Nishiyama T."/>
            <person name="Perroud P.-F."/>
            <person name="Lindquist E."/>
            <person name="Kamisugi Y."/>
            <person name="Tanahashi T."/>
            <person name="Sakakibara K."/>
            <person name="Fujita T."/>
            <person name="Oishi K."/>
            <person name="Shin-I T."/>
            <person name="Kuroki Y."/>
            <person name="Toyoda A."/>
            <person name="Suzuki Y."/>
            <person name="Hashimoto A."/>
            <person name="Yamaguchi K."/>
            <person name="Sugano A."/>
            <person name="Kohara Y."/>
            <person name="Fujiyama A."/>
            <person name="Anterola A."/>
            <person name="Aoki S."/>
            <person name="Ashton N."/>
            <person name="Barbazuk W.B."/>
            <person name="Barker E."/>
            <person name="Bennetzen J."/>
            <person name="Bezanilla M."/>
            <person name="Blankenship R."/>
            <person name="Cho S.H."/>
            <person name="Dutcher S."/>
            <person name="Estelle M."/>
            <person name="Fawcett J.A."/>
            <person name="Gundlach H."/>
            <person name="Hanada K."/>
            <person name="Heyl A."/>
            <person name="Hicks K.A."/>
            <person name="Hugh J."/>
            <person name="Lohr M."/>
            <person name="Mayer K."/>
            <person name="Melkozernov A."/>
            <person name="Murata T."/>
            <person name="Nelson D."/>
            <person name="Pils B."/>
            <person name="Prigge M."/>
            <person name="Reiss B."/>
            <person name="Renner T."/>
            <person name="Rombauts S."/>
            <person name="Rushton P."/>
            <person name="Sanderfoot A."/>
            <person name="Schween G."/>
            <person name="Shiu S.-H."/>
            <person name="Stueber K."/>
            <person name="Theodoulou F.L."/>
            <person name="Tu H."/>
            <person name="Van de Peer Y."/>
            <person name="Verrier P.J."/>
            <person name="Waters E."/>
            <person name="Wood A."/>
            <person name="Yang L."/>
            <person name="Cove D."/>
            <person name="Cuming A."/>
            <person name="Hasebe M."/>
            <person name="Lucas S."/>
            <person name="Mishler D.B."/>
            <person name="Reski R."/>
            <person name="Grigoriev I."/>
            <person name="Quatrano R.S."/>
            <person name="Boore J.L."/>
        </authorList>
    </citation>
    <scope>NUCLEOTIDE SEQUENCE [LARGE SCALE GENOMIC DNA]</scope>
    <source>
        <strain evidence="6 7">cv. Gransden 2004</strain>
    </source>
</reference>
<keyword evidence="2" id="KW-0863">Zinc-finger</keyword>
<dbReference type="Gramene" id="Pp3c19_40V3.2">
    <property type="protein sequence ID" value="Pp3c19_40V3.2"/>
    <property type="gene ID" value="Pp3c19_40"/>
</dbReference>